<protein>
    <recommendedName>
        <fullName evidence="11">NADH:flavin oxidoreductase/NADH oxidase N-terminal domain-containing protein</fullName>
    </recommendedName>
</protein>
<sequence length="439" mass="49228">MPSRRKGSRSLFVFSTWRPQIRFPFSPFTRSASLTFLTGQSFFFFSFLFGRLPNIESNHMNANCACAVDKAEVVRERAAAARHLVLLSAGIQRRPLDCRCNWSFRHCSRVLRHSRYLDQRQVEAWTPIVDAVHEKGGIFFCQIWHVGRISNTVTSLKPLPFFLLLAKLYFQLNGQAPISCTNKPLSPQLRANGVDEVSFSVPRRLETEEIPLVVNDFRLAARNAIEAGRRRASTAPPQVEAVPLDGNSSSSAAIALGVVATVVSPLRHVRMDGLGPTMSSDASCFDGVEIHGAHGYLIDQFLKDQVNDHTYQYGGSLENRCRFALEKPEIPILKLSDCTWLMLSTNMGLHTVIWWSPGCLPPMRKAFKGTFIAVGGYDGEEDNHAISSGYADLVAYGRIFLANPDLPRRFELNAPLNKYNRETFYTSNPVVGYTDYPFL</sequence>
<accession>A0A8J5LHC0</accession>
<proteinExistence type="inferred from homology"/>
<dbReference type="PANTHER" id="PTHR22893:SF91">
    <property type="entry name" value="NADPH DEHYDROGENASE 2-RELATED"/>
    <property type="match status" value="1"/>
</dbReference>
<dbReference type="GO" id="GO:0031408">
    <property type="term" value="P:oxylipin biosynthetic process"/>
    <property type="evidence" value="ECO:0007669"/>
    <property type="project" value="UniProtKB-KW"/>
</dbReference>
<keyword evidence="8" id="KW-0521">NADP</keyword>
<dbReference type="AlphaFoldDB" id="A0A8J5LHC0"/>
<evidence type="ECO:0000256" key="3">
    <source>
        <dbReference type="ARBA" id="ARBA00022516"/>
    </source>
</evidence>
<dbReference type="EMBL" id="JACMSC010000006">
    <property type="protein sequence ID" value="KAG6518825.1"/>
    <property type="molecule type" value="Genomic_DNA"/>
</dbReference>
<evidence type="ECO:0000256" key="9">
    <source>
        <dbReference type="ARBA" id="ARBA00023098"/>
    </source>
</evidence>
<feature type="domain" description="NADH:flavin oxidoreductase/NADH oxidase N-terminal" evidence="11">
    <location>
        <begin position="117"/>
        <end position="228"/>
    </location>
</feature>
<evidence type="ECO:0000259" key="11">
    <source>
        <dbReference type="Pfam" id="PF00724"/>
    </source>
</evidence>
<dbReference type="Proteomes" id="UP000734854">
    <property type="component" value="Unassembled WGS sequence"/>
</dbReference>
<evidence type="ECO:0000256" key="10">
    <source>
        <dbReference type="ARBA" id="ARBA00023160"/>
    </source>
</evidence>
<dbReference type="PANTHER" id="PTHR22893">
    <property type="entry name" value="NADH OXIDOREDUCTASE-RELATED"/>
    <property type="match status" value="1"/>
</dbReference>
<evidence type="ECO:0000256" key="8">
    <source>
        <dbReference type="ARBA" id="ARBA00022857"/>
    </source>
</evidence>
<comment type="caution">
    <text evidence="12">The sequence shown here is derived from an EMBL/GenBank/DDBJ whole genome shotgun (WGS) entry which is preliminary data.</text>
</comment>
<evidence type="ECO:0000256" key="2">
    <source>
        <dbReference type="ARBA" id="ARBA00005979"/>
    </source>
</evidence>
<reference evidence="12 13" key="1">
    <citation type="submission" date="2020-08" db="EMBL/GenBank/DDBJ databases">
        <title>Plant Genome Project.</title>
        <authorList>
            <person name="Zhang R.-G."/>
        </authorList>
    </citation>
    <scope>NUCLEOTIDE SEQUENCE [LARGE SCALE GENOMIC DNA]</scope>
    <source>
        <tissue evidence="12">Rhizome</tissue>
    </source>
</reference>
<evidence type="ECO:0000256" key="5">
    <source>
        <dbReference type="ARBA" id="ARBA00022643"/>
    </source>
</evidence>
<name>A0A8J5LHC0_ZINOF</name>
<evidence type="ECO:0000313" key="13">
    <source>
        <dbReference type="Proteomes" id="UP000734854"/>
    </source>
</evidence>
<keyword evidence="5" id="KW-0288">FMN</keyword>
<dbReference type="InterPro" id="IPR013785">
    <property type="entry name" value="Aldolase_TIM"/>
</dbReference>
<evidence type="ECO:0000256" key="6">
    <source>
        <dbReference type="ARBA" id="ARBA00022767"/>
    </source>
</evidence>
<evidence type="ECO:0000256" key="7">
    <source>
        <dbReference type="ARBA" id="ARBA00022832"/>
    </source>
</evidence>
<keyword evidence="3" id="KW-0444">Lipid biosynthesis</keyword>
<keyword evidence="10" id="KW-0275">Fatty acid biosynthesis</keyword>
<dbReference type="SUPFAM" id="SSF51395">
    <property type="entry name" value="FMN-linked oxidoreductases"/>
    <property type="match status" value="2"/>
</dbReference>
<keyword evidence="13" id="KW-1185">Reference proteome</keyword>
<comment type="similarity">
    <text evidence="2">Belongs to the NADH:flavin oxidoreductase/NADH oxidase family.</text>
</comment>
<dbReference type="InterPro" id="IPR045247">
    <property type="entry name" value="Oye-like"/>
</dbReference>
<keyword evidence="4" id="KW-0285">Flavoprotein</keyword>
<evidence type="ECO:0000313" key="12">
    <source>
        <dbReference type="EMBL" id="KAG6518825.1"/>
    </source>
</evidence>
<gene>
    <name evidence="12" type="ORF">ZIOFF_022306</name>
</gene>
<dbReference type="Pfam" id="PF00724">
    <property type="entry name" value="Oxidored_FMN"/>
    <property type="match status" value="3"/>
</dbReference>
<dbReference type="GO" id="GO:0010181">
    <property type="term" value="F:FMN binding"/>
    <property type="evidence" value="ECO:0007669"/>
    <property type="project" value="InterPro"/>
</dbReference>
<evidence type="ECO:0000256" key="1">
    <source>
        <dbReference type="ARBA" id="ARBA00001917"/>
    </source>
</evidence>
<dbReference type="GO" id="GO:0016491">
    <property type="term" value="F:oxidoreductase activity"/>
    <property type="evidence" value="ECO:0007669"/>
    <property type="project" value="InterPro"/>
</dbReference>
<organism evidence="12 13">
    <name type="scientific">Zingiber officinale</name>
    <name type="common">Ginger</name>
    <name type="synonym">Amomum zingiber</name>
    <dbReference type="NCBI Taxonomy" id="94328"/>
    <lineage>
        <taxon>Eukaryota</taxon>
        <taxon>Viridiplantae</taxon>
        <taxon>Streptophyta</taxon>
        <taxon>Embryophyta</taxon>
        <taxon>Tracheophyta</taxon>
        <taxon>Spermatophyta</taxon>
        <taxon>Magnoliopsida</taxon>
        <taxon>Liliopsida</taxon>
        <taxon>Zingiberales</taxon>
        <taxon>Zingiberaceae</taxon>
        <taxon>Zingiber</taxon>
    </lineage>
</organism>
<keyword evidence="9" id="KW-0443">Lipid metabolism</keyword>
<comment type="cofactor">
    <cofactor evidence="1">
        <name>FMN</name>
        <dbReference type="ChEBI" id="CHEBI:58210"/>
    </cofactor>
</comment>
<evidence type="ECO:0000256" key="4">
    <source>
        <dbReference type="ARBA" id="ARBA00022630"/>
    </source>
</evidence>
<feature type="domain" description="NADH:flavin oxidoreductase/NADH oxidase N-terminal" evidence="11">
    <location>
        <begin position="363"/>
        <end position="416"/>
    </location>
</feature>
<dbReference type="InterPro" id="IPR001155">
    <property type="entry name" value="OxRdtase_FMN_N"/>
</dbReference>
<keyword evidence="7" id="KW-0276">Fatty acid metabolism</keyword>
<dbReference type="Gene3D" id="3.20.20.70">
    <property type="entry name" value="Aldolase class I"/>
    <property type="match status" value="2"/>
</dbReference>
<feature type="domain" description="NADH:flavin oxidoreductase/NADH oxidase N-terminal" evidence="11">
    <location>
        <begin position="283"/>
        <end position="326"/>
    </location>
</feature>
<dbReference type="GO" id="GO:0006633">
    <property type="term" value="P:fatty acid biosynthetic process"/>
    <property type="evidence" value="ECO:0007669"/>
    <property type="project" value="UniProtKB-KW"/>
</dbReference>
<keyword evidence="6" id="KW-0925">Oxylipin biosynthesis</keyword>